<evidence type="ECO:0000313" key="4">
    <source>
        <dbReference type="Proteomes" id="UP000189941"/>
    </source>
</evidence>
<dbReference type="PANTHER" id="PTHR47505:SF1">
    <property type="entry name" value="DNA UTILIZATION PROTEIN YHGH"/>
    <property type="match status" value="1"/>
</dbReference>
<accession>A0A1T4K7X7</accession>
<dbReference type="InterPro" id="IPR029057">
    <property type="entry name" value="PRTase-like"/>
</dbReference>
<dbReference type="AlphaFoldDB" id="A0A1T4K7X7"/>
<dbReference type="CDD" id="cd06223">
    <property type="entry name" value="PRTases_typeI"/>
    <property type="match status" value="1"/>
</dbReference>
<reference evidence="4" key="1">
    <citation type="submission" date="2017-02" db="EMBL/GenBank/DDBJ databases">
        <authorList>
            <person name="Varghese N."/>
            <person name="Submissions S."/>
        </authorList>
    </citation>
    <scope>NUCLEOTIDE SEQUENCE [LARGE SCALE GENOMIC DNA]</scope>
    <source>
        <strain evidence="4">DSM 15739</strain>
    </source>
</reference>
<evidence type="ECO:0000313" key="3">
    <source>
        <dbReference type="EMBL" id="SJZ38519.1"/>
    </source>
</evidence>
<name>A0A1T4K7X7_9LACT</name>
<dbReference type="SUPFAM" id="SSF53271">
    <property type="entry name" value="PRTase-like"/>
    <property type="match status" value="1"/>
</dbReference>
<evidence type="ECO:0000256" key="1">
    <source>
        <dbReference type="ARBA" id="ARBA00008007"/>
    </source>
</evidence>
<keyword evidence="4" id="KW-1185">Reference proteome</keyword>
<dbReference type="RefSeq" id="WP_078755419.1">
    <property type="nucleotide sequence ID" value="NZ_FUWO01000004.1"/>
</dbReference>
<proteinExistence type="inferred from homology"/>
<dbReference type="Pfam" id="PF00156">
    <property type="entry name" value="Pribosyltran"/>
    <property type="match status" value="1"/>
</dbReference>
<dbReference type="STRING" id="1121925.SAMN02746011_00594"/>
<organism evidence="3 4">
    <name type="scientific">Globicatella sulfidifaciens DSM 15739</name>
    <dbReference type="NCBI Taxonomy" id="1121925"/>
    <lineage>
        <taxon>Bacteria</taxon>
        <taxon>Bacillati</taxon>
        <taxon>Bacillota</taxon>
        <taxon>Bacilli</taxon>
        <taxon>Lactobacillales</taxon>
        <taxon>Aerococcaceae</taxon>
        <taxon>Globicatella</taxon>
    </lineage>
</organism>
<dbReference type="EMBL" id="FUWO01000004">
    <property type="protein sequence ID" value="SJZ38519.1"/>
    <property type="molecule type" value="Genomic_DNA"/>
</dbReference>
<dbReference type="InterPro" id="IPR051910">
    <property type="entry name" value="ComF/GntX_DNA_util-trans"/>
</dbReference>
<evidence type="ECO:0000259" key="2">
    <source>
        <dbReference type="Pfam" id="PF00156"/>
    </source>
</evidence>
<dbReference type="OrthoDB" id="9779910at2"/>
<protein>
    <submittedName>
        <fullName evidence="3">Competence protein ComFC</fullName>
    </submittedName>
</protein>
<feature type="domain" description="Phosphoribosyltransferase" evidence="2">
    <location>
        <begin position="187"/>
        <end position="230"/>
    </location>
</feature>
<sequence>MIDEITHCLRCQEPLRSQLSWQQIWSFTTIDWPSCCESCQSKFKKCATKEVCRYCQHPLIKADETICFDCQQWLKLYDEHYLNHRSIFEYNDFFKDWIRDYKYLGDIRQAQVMVPIMKEYYYQYSNYTWTYLPSSPQNYKKRGFNQIQVLFEKAGIPYQELFDYNINQLGQSQAKKNKTERLNLVQPFIINKEKLETKNILIMDDVYTTGTTLIRAKELLFQHSIERCLSLTLARDSLI</sequence>
<dbReference type="PANTHER" id="PTHR47505">
    <property type="entry name" value="DNA UTILIZATION PROTEIN YHGH"/>
    <property type="match status" value="1"/>
</dbReference>
<gene>
    <name evidence="3" type="ORF">SAMN02746011_00594</name>
</gene>
<dbReference type="InterPro" id="IPR000836">
    <property type="entry name" value="PRTase_dom"/>
</dbReference>
<dbReference type="Gene3D" id="3.40.50.2020">
    <property type="match status" value="1"/>
</dbReference>
<comment type="similarity">
    <text evidence="1">Belongs to the ComF/GntX family.</text>
</comment>
<dbReference type="Proteomes" id="UP000189941">
    <property type="component" value="Unassembled WGS sequence"/>
</dbReference>